<dbReference type="SMART" id="SM00422">
    <property type="entry name" value="HTH_MERR"/>
    <property type="match status" value="1"/>
</dbReference>
<dbReference type="Gene3D" id="1.10.1660.10">
    <property type="match status" value="1"/>
</dbReference>
<dbReference type="InterPro" id="IPR009061">
    <property type="entry name" value="DNA-bd_dom_put_sf"/>
</dbReference>
<sequence length="122" mass="14417">MNVKQAAEKIGMSAHTIRYYDKSGLFPFIERDQNGNRDFKEEDLYWIEFVKCMRQTHMPIAQIKQIAELYHQGPATKNDRIEILKLHQQNLMQQSTLIEEALNTLEHKIYAYRKGITSFGRI</sequence>
<evidence type="ECO:0000313" key="7">
    <source>
        <dbReference type="Proteomes" id="UP000255277"/>
    </source>
</evidence>
<dbReference type="PROSITE" id="PS50937">
    <property type="entry name" value="HTH_MERR_2"/>
    <property type="match status" value="1"/>
</dbReference>
<evidence type="ECO:0000313" key="6">
    <source>
        <dbReference type="EMBL" id="SUM35189.1"/>
    </source>
</evidence>
<feature type="domain" description="HTH merR-type" evidence="5">
    <location>
        <begin position="1"/>
        <end position="69"/>
    </location>
</feature>
<keyword evidence="1" id="KW-0678">Repressor</keyword>
<name>A0A380FNK0_STAGA</name>
<keyword evidence="3" id="KW-0238">DNA-binding</keyword>
<evidence type="ECO:0000256" key="1">
    <source>
        <dbReference type="ARBA" id="ARBA00022491"/>
    </source>
</evidence>
<dbReference type="STRING" id="1293.SH09_15335"/>
<keyword evidence="4" id="KW-0804">Transcription</keyword>
<dbReference type="GO" id="GO:0003700">
    <property type="term" value="F:DNA-binding transcription factor activity"/>
    <property type="evidence" value="ECO:0007669"/>
    <property type="project" value="InterPro"/>
</dbReference>
<gene>
    <name evidence="6" type="primary">adhR_2</name>
    <name evidence="6" type="ORF">NCTC12195_04719</name>
</gene>
<dbReference type="PANTHER" id="PTHR30204:SF69">
    <property type="entry name" value="MERR-FAMILY TRANSCRIPTIONAL REGULATOR"/>
    <property type="match status" value="1"/>
</dbReference>
<dbReference type="EMBL" id="UHDK01000001">
    <property type="protein sequence ID" value="SUM35189.1"/>
    <property type="molecule type" value="Genomic_DNA"/>
</dbReference>
<accession>A0A380FNK0</accession>
<dbReference type="Proteomes" id="UP000255277">
    <property type="component" value="Unassembled WGS sequence"/>
</dbReference>
<dbReference type="InterPro" id="IPR047057">
    <property type="entry name" value="MerR_fam"/>
</dbReference>
<dbReference type="InterPro" id="IPR000551">
    <property type="entry name" value="MerR-type_HTH_dom"/>
</dbReference>
<dbReference type="AlphaFoldDB" id="A0A380FNK0"/>
<keyword evidence="2" id="KW-0805">Transcription regulation</keyword>
<dbReference type="SUPFAM" id="SSF46955">
    <property type="entry name" value="Putative DNA-binding domain"/>
    <property type="match status" value="1"/>
</dbReference>
<evidence type="ECO:0000259" key="5">
    <source>
        <dbReference type="PROSITE" id="PS50937"/>
    </source>
</evidence>
<protein>
    <submittedName>
        <fullName evidence="6">MerR family transcriptional regulator</fullName>
    </submittedName>
</protein>
<dbReference type="Pfam" id="PF13411">
    <property type="entry name" value="MerR_1"/>
    <property type="match status" value="1"/>
</dbReference>
<dbReference type="CDD" id="cd01109">
    <property type="entry name" value="HTH_YyaN"/>
    <property type="match status" value="1"/>
</dbReference>
<evidence type="ECO:0000256" key="3">
    <source>
        <dbReference type="ARBA" id="ARBA00023125"/>
    </source>
</evidence>
<dbReference type="PANTHER" id="PTHR30204">
    <property type="entry name" value="REDOX-CYCLING DRUG-SENSING TRANSCRIPTIONAL ACTIVATOR SOXR"/>
    <property type="match status" value="1"/>
</dbReference>
<reference evidence="6 7" key="1">
    <citation type="submission" date="2018-06" db="EMBL/GenBank/DDBJ databases">
        <authorList>
            <consortium name="Pathogen Informatics"/>
            <person name="Doyle S."/>
        </authorList>
    </citation>
    <scope>NUCLEOTIDE SEQUENCE [LARGE SCALE GENOMIC DNA]</scope>
    <source>
        <strain evidence="6 7">NCTC12195</strain>
    </source>
</reference>
<organism evidence="6 7">
    <name type="scientific">Staphylococcus gallinarum</name>
    <dbReference type="NCBI Taxonomy" id="1293"/>
    <lineage>
        <taxon>Bacteria</taxon>
        <taxon>Bacillati</taxon>
        <taxon>Bacillota</taxon>
        <taxon>Bacilli</taxon>
        <taxon>Bacillales</taxon>
        <taxon>Staphylococcaceae</taxon>
        <taxon>Staphylococcus</taxon>
    </lineage>
</organism>
<dbReference type="GO" id="GO:0003677">
    <property type="term" value="F:DNA binding"/>
    <property type="evidence" value="ECO:0007669"/>
    <property type="project" value="UniProtKB-KW"/>
</dbReference>
<evidence type="ECO:0000256" key="2">
    <source>
        <dbReference type="ARBA" id="ARBA00023015"/>
    </source>
</evidence>
<evidence type="ECO:0000256" key="4">
    <source>
        <dbReference type="ARBA" id="ARBA00023163"/>
    </source>
</evidence>
<proteinExistence type="predicted"/>